<name>A0A7I8L2W3_SPIIN</name>
<dbReference type="EMBL" id="LR746273">
    <property type="protein sequence ID" value="CAA7404270.1"/>
    <property type="molecule type" value="Genomic_DNA"/>
</dbReference>
<reference evidence="1" key="1">
    <citation type="submission" date="2020-02" db="EMBL/GenBank/DDBJ databases">
        <authorList>
            <person name="Scholz U."/>
            <person name="Mascher M."/>
            <person name="Fiebig A."/>
        </authorList>
    </citation>
    <scope>NUCLEOTIDE SEQUENCE</scope>
</reference>
<accession>A0A7I8L2W3</accession>
<proteinExistence type="predicted"/>
<dbReference type="AlphaFoldDB" id="A0A7I8L2W3"/>
<sequence length="50" mass="5871">MEFEAVGNGSFLFFFYTHLSLSLSLNSHLPPILHEKSEWTFWKVNHRGAF</sequence>
<gene>
    <name evidence="1" type="ORF">SI8410_10014948</name>
</gene>
<organism evidence="1 2">
    <name type="scientific">Spirodela intermedia</name>
    <name type="common">Intermediate duckweed</name>
    <dbReference type="NCBI Taxonomy" id="51605"/>
    <lineage>
        <taxon>Eukaryota</taxon>
        <taxon>Viridiplantae</taxon>
        <taxon>Streptophyta</taxon>
        <taxon>Embryophyta</taxon>
        <taxon>Tracheophyta</taxon>
        <taxon>Spermatophyta</taxon>
        <taxon>Magnoliopsida</taxon>
        <taxon>Liliopsida</taxon>
        <taxon>Araceae</taxon>
        <taxon>Lemnoideae</taxon>
        <taxon>Spirodela</taxon>
    </lineage>
</organism>
<dbReference type="Proteomes" id="UP000663760">
    <property type="component" value="Chromosome 10"/>
</dbReference>
<protein>
    <submittedName>
        <fullName evidence="1">Uncharacterized protein</fullName>
    </submittedName>
</protein>
<evidence type="ECO:0000313" key="2">
    <source>
        <dbReference type="Proteomes" id="UP000663760"/>
    </source>
</evidence>
<keyword evidence="2" id="KW-1185">Reference proteome</keyword>
<evidence type="ECO:0000313" key="1">
    <source>
        <dbReference type="EMBL" id="CAA7404270.1"/>
    </source>
</evidence>